<dbReference type="Pfam" id="PF00486">
    <property type="entry name" value="Trans_reg_C"/>
    <property type="match status" value="1"/>
</dbReference>
<dbReference type="PANTHER" id="PTHR48111">
    <property type="entry name" value="REGULATOR OF RPOS"/>
    <property type="match status" value="1"/>
</dbReference>
<comment type="caution">
    <text evidence="6">Lacks conserved residue(s) required for the propagation of feature annotation.</text>
</comment>
<keyword evidence="1" id="KW-0597">Phosphoprotein</keyword>
<evidence type="ECO:0000256" key="5">
    <source>
        <dbReference type="ARBA" id="ARBA00023163"/>
    </source>
</evidence>
<dbReference type="Gene3D" id="3.40.50.2300">
    <property type="match status" value="1"/>
</dbReference>
<evidence type="ECO:0000256" key="2">
    <source>
        <dbReference type="ARBA" id="ARBA00023012"/>
    </source>
</evidence>
<proteinExistence type="predicted"/>
<dbReference type="CDD" id="cd00383">
    <property type="entry name" value="trans_reg_C"/>
    <property type="match status" value="1"/>
</dbReference>
<evidence type="ECO:0000259" key="8">
    <source>
        <dbReference type="PROSITE" id="PS50110"/>
    </source>
</evidence>
<dbReference type="PROSITE" id="PS51755">
    <property type="entry name" value="OMPR_PHOB"/>
    <property type="match status" value="1"/>
</dbReference>
<accession>A0ABW7QPU5</accession>
<evidence type="ECO:0000256" key="4">
    <source>
        <dbReference type="ARBA" id="ARBA00023125"/>
    </source>
</evidence>
<feature type="domain" description="OmpR/PhoB-type" evidence="9">
    <location>
        <begin position="138"/>
        <end position="236"/>
    </location>
</feature>
<dbReference type="SUPFAM" id="SSF52172">
    <property type="entry name" value="CheY-like"/>
    <property type="match status" value="1"/>
</dbReference>
<evidence type="ECO:0000256" key="6">
    <source>
        <dbReference type="PROSITE-ProRule" id="PRU00169"/>
    </source>
</evidence>
<dbReference type="Proteomes" id="UP001610818">
    <property type="component" value="Unassembled WGS sequence"/>
</dbReference>
<feature type="DNA-binding region" description="OmpR/PhoB-type" evidence="7">
    <location>
        <begin position="138"/>
        <end position="236"/>
    </location>
</feature>
<sequence>MPQPGVRRPPSRRPAAPALLLAEADEAVAIEVIAGLAAEGIKVTECRDGAEVLLRAGLERPSMVLLGAPLPVVDAAAVTELLSRFCPSTVVVGVGGHVAEEAVAALNAGAVAAVARPYRLAEILPLLWRVPVSGEGPGERLVVGDIELDEAGMHVHVRGRQLHLPLREFQVLSYLMRHAHQVVRRQQILRELWGGELADTNTLTVHIKRLREKLASGPGSCCTIDTVRGLGYRLECPVRDHAR</sequence>
<keyword evidence="11" id="KW-1185">Reference proteome</keyword>
<dbReference type="PANTHER" id="PTHR48111:SF1">
    <property type="entry name" value="TWO-COMPONENT RESPONSE REGULATOR ORR33"/>
    <property type="match status" value="1"/>
</dbReference>
<evidence type="ECO:0000259" key="9">
    <source>
        <dbReference type="PROSITE" id="PS51755"/>
    </source>
</evidence>
<dbReference type="Gene3D" id="1.10.10.10">
    <property type="entry name" value="Winged helix-like DNA-binding domain superfamily/Winged helix DNA-binding domain"/>
    <property type="match status" value="1"/>
</dbReference>
<keyword evidence="3" id="KW-0805">Transcription regulation</keyword>
<evidence type="ECO:0000256" key="7">
    <source>
        <dbReference type="PROSITE-ProRule" id="PRU01091"/>
    </source>
</evidence>
<gene>
    <name evidence="10" type="ORF">ACH4F9_18530</name>
</gene>
<dbReference type="InterPro" id="IPR001867">
    <property type="entry name" value="OmpR/PhoB-type_DNA-bd"/>
</dbReference>
<evidence type="ECO:0000256" key="3">
    <source>
        <dbReference type="ARBA" id="ARBA00023015"/>
    </source>
</evidence>
<evidence type="ECO:0000313" key="10">
    <source>
        <dbReference type="EMBL" id="MFH8547000.1"/>
    </source>
</evidence>
<dbReference type="InterPro" id="IPR011006">
    <property type="entry name" value="CheY-like_superfamily"/>
</dbReference>
<dbReference type="RefSeq" id="WP_397712845.1">
    <property type="nucleotide sequence ID" value="NZ_JBIRGN010000003.1"/>
</dbReference>
<dbReference type="InterPro" id="IPR016032">
    <property type="entry name" value="Sig_transdc_resp-reg_C-effctor"/>
</dbReference>
<dbReference type="InterPro" id="IPR001789">
    <property type="entry name" value="Sig_transdc_resp-reg_receiver"/>
</dbReference>
<dbReference type="EMBL" id="JBIRGQ010000003">
    <property type="protein sequence ID" value="MFH8547000.1"/>
    <property type="molecule type" value="Genomic_DNA"/>
</dbReference>
<keyword evidence="5" id="KW-0804">Transcription</keyword>
<comment type="caution">
    <text evidence="10">The sequence shown here is derived from an EMBL/GenBank/DDBJ whole genome shotgun (WGS) entry which is preliminary data.</text>
</comment>
<protein>
    <submittedName>
        <fullName evidence="10">Winged-helix domain-containing protein</fullName>
    </submittedName>
</protein>
<dbReference type="SMART" id="SM00862">
    <property type="entry name" value="Trans_reg_C"/>
    <property type="match status" value="1"/>
</dbReference>
<dbReference type="PROSITE" id="PS50110">
    <property type="entry name" value="RESPONSE_REGULATORY"/>
    <property type="match status" value="1"/>
</dbReference>
<dbReference type="InterPro" id="IPR039420">
    <property type="entry name" value="WalR-like"/>
</dbReference>
<dbReference type="InterPro" id="IPR036388">
    <property type="entry name" value="WH-like_DNA-bd_sf"/>
</dbReference>
<reference evidence="10 11" key="1">
    <citation type="submission" date="2024-10" db="EMBL/GenBank/DDBJ databases">
        <title>The Natural Products Discovery Center: Release of the First 8490 Sequenced Strains for Exploring Actinobacteria Biosynthetic Diversity.</title>
        <authorList>
            <person name="Kalkreuter E."/>
            <person name="Kautsar S.A."/>
            <person name="Yang D."/>
            <person name="Bader C.D."/>
            <person name="Teijaro C.N."/>
            <person name="Fluegel L."/>
            <person name="Davis C.M."/>
            <person name="Simpson J.R."/>
            <person name="Lauterbach L."/>
            <person name="Steele A.D."/>
            <person name="Gui C."/>
            <person name="Meng S."/>
            <person name="Li G."/>
            <person name="Viehrig K."/>
            <person name="Ye F."/>
            <person name="Su P."/>
            <person name="Kiefer A.F."/>
            <person name="Nichols A."/>
            <person name="Cepeda A.J."/>
            <person name="Yan W."/>
            <person name="Fan B."/>
            <person name="Jiang Y."/>
            <person name="Adhikari A."/>
            <person name="Zheng C.-J."/>
            <person name="Schuster L."/>
            <person name="Cowan T.M."/>
            <person name="Smanski M.J."/>
            <person name="Chevrette M.G."/>
            <person name="De Carvalho L.P.S."/>
            <person name="Shen B."/>
        </authorList>
    </citation>
    <scope>NUCLEOTIDE SEQUENCE [LARGE SCALE GENOMIC DNA]</scope>
    <source>
        <strain evidence="10 11">NPDC017990</strain>
    </source>
</reference>
<keyword evidence="4 7" id="KW-0238">DNA-binding</keyword>
<keyword evidence="2" id="KW-0902">Two-component regulatory system</keyword>
<evidence type="ECO:0000313" key="11">
    <source>
        <dbReference type="Proteomes" id="UP001610818"/>
    </source>
</evidence>
<organism evidence="10 11">
    <name type="scientific">Streptomyces longisporoflavus</name>
    <dbReference type="NCBI Taxonomy" id="28044"/>
    <lineage>
        <taxon>Bacteria</taxon>
        <taxon>Bacillati</taxon>
        <taxon>Actinomycetota</taxon>
        <taxon>Actinomycetes</taxon>
        <taxon>Kitasatosporales</taxon>
        <taxon>Streptomycetaceae</taxon>
        <taxon>Streptomyces</taxon>
    </lineage>
</organism>
<feature type="domain" description="Response regulatory" evidence="8">
    <location>
        <begin position="18"/>
        <end position="131"/>
    </location>
</feature>
<name>A0ABW7QPU5_9ACTN</name>
<dbReference type="SMART" id="SM00448">
    <property type="entry name" value="REC"/>
    <property type="match status" value="1"/>
</dbReference>
<dbReference type="SUPFAM" id="SSF46894">
    <property type="entry name" value="C-terminal effector domain of the bipartite response regulators"/>
    <property type="match status" value="1"/>
</dbReference>
<evidence type="ECO:0000256" key="1">
    <source>
        <dbReference type="ARBA" id="ARBA00022553"/>
    </source>
</evidence>